<dbReference type="AlphaFoldDB" id="A0A8J7QGV9"/>
<accession>A0A8J7QGV9</accession>
<keyword evidence="1" id="KW-0378">Hydrolase</keyword>
<dbReference type="GO" id="GO:0030246">
    <property type="term" value="F:carbohydrate binding"/>
    <property type="evidence" value="ECO:0007669"/>
    <property type="project" value="InterPro"/>
</dbReference>
<evidence type="ECO:0000313" key="1">
    <source>
        <dbReference type="EMBL" id="MBO1322125.1"/>
    </source>
</evidence>
<organism evidence="1 2">
    <name type="scientific">Acanthopleuribacter pedis</name>
    <dbReference type="NCBI Taxonomy" id="442870"/>
    <lineage>
        <taxon>Bacteria</taxon>
        <taxon>Pseudomonadati</taxon>
        <taxon>Acidobacteriota</taxon>
        <taxon>Holophagae</taxon>
        <taxon>Acanthopleuribacterales</taxon>
        <taxon>Acanthopleuribacteraceae</taxon>
        <taxon>Acanthopleuribacter</taxon>
    </lineage>
</organism>
<dbReference type="SUPFAM" id="SSF63829">
    <property type="entry name" value="Calcium-dependent phosphotriesterase"/>
    <property type="match status" value="2"/>
</dbReference>
<gene>
    <name evidence="1" type="ORF">J3U88_26855</name>
</gene>
<evidence type="ECO:0000313" key="2">
    <source>
        <dbReference type="Proteomes" id="UP000664417"/>
    </source>
</evidence>
<name>A0A8J7QGV9_9BACT</name>
<dbReference type="InterPro" id="IPR011042">
    <property type="entry name" value="6-blade_b-propeller_TolB-like"/>
</dbReference>
<sequence length="756" mass="79759">MEILSRMVGRAGLVVAGCTLLAGGFLFGQTAEPQTVTMPGLTAEIIYNVSTPDPLGLDLPQDLSVDPLSGDLFIAQNGASANILRVDLGGGQVSSIGFASEGLAFAPDGTLYFGLSNFLLGAWFRESGLFRKFAIIPAVRGVAVTREGRLLVGRGSFGPAGLFTDSILEVDRGDGFFQQVFDTAEAESATGLDLSVMSAMTVDSSGGLYAGYNSGILVKKRLDGSFVSINERPIRISGLNEFGLGHFDGLVYQYDTGSGTVFAIDEQEHVSVLMFGEVLRGVGASVSGITSDGSNIYFAGDRNQLWRIRAEGGASLSSVINADRGTGTLAGTIRVLFSDLPLAEAELRFQNGQSVVTAADGSFSISLEAGLYEVAVSKADFSTSILNVQITAGETTTLDFPLNPGLPERLAPGLAAEVVARYPADPTLGSSDVSFDREGNFYSMNFGNGTISKHILDPETREHLRSYIFASGGNLSNSFIVAVDDDLNVYASTGNDGVLMLPPRGDEVPYELTADSNDASIVRDQDGVNRVISRVRDVDGIAVRPDGSLVFSSGSGGSPIPGIPDGTFNSLVDFRNGVESIFSRGVPSGATESVFSNNDILKVDAQGRLMVGTDSGNVARIDPDGRVELIWPGDGAGKPDGAGAFSGLNNDGNGNLFLRGLTGDGSDNTLRMITPDGNDLITVASGMRQCFGGFGFDRGGRDVYVSEGRLVIRIFTRDGRTIAENLLNPPEQPTAVEQNYRKVLPRGDFLPHPEMD</sequence>
<protein>
    <submittedName>
        <fullName evidence="1">Carboxypeptidase regulatory-like domain-containing protein</fullName>
    </submittedName>
</protein>
<proteinExistence type="predicted"/>
<dbReference type="EMBL" id="JAFREP010000031">
    <property type="protein sequence ID" value="MBO1322125.1"/>
    <property type="molecule type" value="Genomic_DNA"/>
</dbReference>
<dbReference type="Proteomes" id="UP000664417">
    <property type="component" value="Unassembled WGS sequence"/>
</dbReference>
<dbReference type="Gene3D" id="2.120.10.30">
    <property type="entry name" value="TolB, C-terminal domain"/>
    <property type="match status" value="1"/>
</dbReference>
<dbReference type="RefSeq" id="WP_207862095.1">
    <property type="nucleotide sequence ID" value="NZ_JAFREP010000031.1"/>
</dbReference>
<keyword evidence="1" id="KW-0645">Protease</keyword>
<dbReference type="GO" id="GO:0004180">
    <property type="term" value="F:carboxypeptidase activity"/>
    <property type="evidence" value="ECO:0007669"/>
    <property type="project" value="UniProtKB-KW"/>
</dbReference>
<keyword evidence="1" id="KW-0121">Carboxypeptidase</keyword>
<reference evidence="1" key="1">
    <citation type="submission" date="2021-03" db="EMBL/GenBank/DDBJ databases">
        <authorList>
            <person name="Wang G."/>
        </authorList>
    </citation>
    <scope>NUCLEOTIDE SEQUENCE</scope>
    <source>
        <strain evidence="1">KCTC 12899</strain>
    </source>
</reference>
<dbReference type="InterPro" id="IPR013784">
    <property type="entry name" value="Carb-bd-like_fold"/>
</dbReference>
<dbReference type="Pfam" id="PF13620">
    <property type="entry name" value="CarboxypepD_reg"/>
    <property type="match status" value="1"/>
</dbReference>
<dbReference type="Gene3D" id="2.60.40.1120">
    <property type="entry name" value="Carboxypeptidase-like, regulatory domain"/>
    <property type="match status" value="1"/>
</dbReference>
<comment type="caution">
    <text evidence="1">The sequence shown here is derived from an EMBL/GenBank/DDBJ whole genome shotgun (WGS) entry which is preliminary data.</text>
</comment>
<dbReference type="SUPFAM" id="SSF49452">
    <property type="entry name" value="Starch-binding domain-like"/>
    <property type="match status" value="1"/>
</dbReference>
<keyword evidence="2" id="KW-1185">Reference proteome</keyword>